<comment type="caution">
    <text evidence="1">The sequence shown here is derived from an EMBL/GenBank/DDBJ whole genome shotgun (WGS) entry which is preliminary data.</text>
</comment>
<accession>A0ABR4EAP4</accession>
<reference evidence="1 2" key="1">
    <citation type="submission" date="2024-03" db="EMBL/GenBank/DDBJ databases">
        <title>A high-quality draft genome sequence of Diaporthe vaccinii, a causative agent of upright dieback and viscid rot disease in cranberry plants.</title>
        <authorList>
            <person name="Sarrasin M."/>
            <person name="Lang B.F."/>
            <person name="Burger G."/>
        </authorList>
    </citation>
    <scope>NUCLEOTIDE SEQUENCE [LARGE SCALE GENOMIC DNA]</scope>
    <source>
        <strain evidence="1 2">IS7</strain>
    </source>
</reference>
<name>A0ABR4EAP4_9PEZI</name>
<dbReference type="EMBL" id="JBAWTH010000075">
    <property type="protein sequence ID" value="KAL2279513.1"/>
    <property type="molecule type" value="Genomic_DNA"/>
</dbReference>
<sequence length="115" mass="13685">MYNFEFTVPPQQLRMEKWIVHGESPRRNPITSPVRHVAKMQLLLSRVMTAQRGNINFMSRPGLSLDVFRRTHWRLYRLILHARKCRSASLKASRNKSRAHICRSRFQKLREPVFG</sequence>
<evidence type="ECO:0000313" key="2">
    <source>
        <dbReference type="Proteomes" id="UP001600888"/>
    </source>
</evidence>
<organism evidence="1 2">
    <name type="scientific">Diaporthe vaccinii</name>
    <dbReference type="NCBI Taxonomy" id="105482"/>
    <lineage>
        <taxon>Eukaryota</taxon>
        <taxon>Fungi</taxon>
        <taxon>Dikarya</taxon>
        <taxon>Ascomycota</taxon>
        <taxon>Pezizomycotina</taxon>
        <taxon>Sordariomycetes</taxon>
        <taxon>Sordariomycetidae</taxon>
        <taxon>Diaporthales</taxon>
        <taxon>Diaporthaceae</taxon>
        <taxon>Diaporthe</taxon>
        <taxon>Diaporthe eres species complex</taxon>
    </lineage>
</organism>
<evidence type="ECO:0000313" key="1">
    <source>
        <dbReference type="EMBL" id="KAL2279513.1"/>
    </source>
</evidence>
<protein>
    <submittedName>
        <fullName evidence="1">Uncharacterized protein</fullName>
    </submittedName>
</protein>
<keyword evidence="2" id="KW-1185">Reference proteome</keyword>
<gene>
    <name evidence="1" type="ORF">FJTKL_13389</name>
</gene>
<proteinExistence type="predicted"/>
<dbReference type="Proteomes" id="UP001600888">
    <property type="component" value="Unassembled WGS sequence"/>
</dbReference>